<sequence>MKYDFDLTLDEQTSVGKIISQISENSRVLEFGPGNGRMTDYLINEKKCEVSIIEFDTVLYDHVMGFAQNGFLGNIEEYKWVDYFAGQKFDYIIFADVLEHLTNSEEALRQARHFLAKDGEILITFPNIAHNSVLIELFNNKLDWKQYGLLDRTHNSFYTQSGFYDLFDRLDLHVRKEDYTYAQVGQNEIEASYDQLPASVRYSFRNRPFGEVYQYFFALRKEAVDAITCEAPINSNYNKQIQLAYLVDNSFEMEPFILNNNDGENKVTVHKAPSATESLRIVIGKLPAIVRLSVVCENKLLTIQETNANWFKDDVFMFNLIEEEPYIIISGKDIANKEYTLSIEILDEEQGSIVDQELFNDLYETKKMQRLLKRKLVYYNEYNYQLSKIPYKKPEEYQEDIRINIETVENNETDKQVVVKGWGFSLSDQKQLEFLLAEKTNSYQITRLLRPDVNEAFDLCPNEKYGFILTVENLQLEDTIKLLLVSATDNVYPVIVSMPKENTTPFIKKVRRILGSVKREGISKAYKNYQHRKSISINYDAWIEKEEVAFKESLLQETQHLNFEPKISLVVPVYNVDEKWLRACVGSLTNQVYKNWELCLADDASPKAHIKPLLQELSAADERVKVVFREQNGHISEATNSAIEVATGEYIGFLDNDDILSETALLEVVKAINEDSNIDFIYTDEDKLSMSGKRFDPFFKSNWNETLLLGHNYITHFVVVKRSIIEKVGGLRTEFNGSQDYDFVLRATEAAQKIHHIPRILYHWRTIETSVAMDPQSKEYAYVAGQKAIEAALERRDLFGKVSMTKNYGAYKIDFTYKKDDKVSIVYTKPLKEKQVLMNLLETTDWQDYEILLFKGNGLAIEDEHIRYVDAKNLNELAEAALGEYIVFMSPDEYPSSKNWLNEAMNFVRLPEVGLVSGKVISTQDAILNCGVLIKPDDHTIYYEQQGLSNKTIGTYFRPALPREIYTATEDCLIIAKSDFQELNGFDLSLSDQIRGVDLSIRTYQDLNRKHIFDPYFEVICEQTKRFSLPSGVFAELESKYSMESLKDPYLNSNQFSIGG</sequence>
<dbReference type="PATRIC" id="fig|1158607.3.peg.4634"/>
<dbReference type="Gene3D" id="3.90.550.10">
    <property type="entry name" value="Spore Coat Polysaccharide Biosynthesis Protein SpsA, Chain A"/>
    <property type="match status" value="2"/>
</dbReference>
<dbReference type="Gene3D" id="3.40.50.150">
    <property type="entry name" value="Vaccinia Virus protein VP39"/>
    <property type="match status" value="1"/>
</dbReference>
<dbReference type="EMBL" id="AJAQ01000046">
    <property type="protein sequence ID" value="EOH87795.1"/>
    <property type="molecule type" value="Genomic_DNA"/>
</dbReference>
<dbReference type="InterPro" id="IPR029044">
    <property type="entry name" value="Nucleotide-diphossugar_trans"/>
</dbReference>
<dbReference type="eggNOG" id="COG1216">
    <property type="taxonomic scope" value="Bacteria"/>
</dbReference>
<accession>R2RWW0</accession>
<dbReference type="STRING" id="160454.RV10_GL000188"/>
<dbReference type="SUPFAM" id="SSF53448">
    <property type="entry name" value="Nucleotide-diphospho-sugar transferases"/>
    <property type="match status" value="2"/>
</dbReference>
<dbReference type="CDD" id="cd02440">
    <property type="entry name" value="AdoMet_MTases"/>
    <property type="match status" value="1"/>
</dbReference>
<dbReference type="HOGENOM" id="CLU_005003_1_1_9"/>
<dbReference type="eggNOG" id="COG2230">
    <property type="taxonomic scope" value="Bacteria"/>
</dbReference>
<comment type="caution">
    <text evidence="2">The sequence shown here is derived from an EMBL/GenBank/DDBJ whole genome shotgun (WGS) entry which is preliminary data.</text>
</comment>
<evidence type="ECO:0000313" key="2">
    <source>
        <dbReference type="EMBL" id="EOH87795.1"/>
    </source>
</evidence>
<dbReference type="Pfam" id="PF00535">
    <property type="entry name" value="Glycos_transf_2"/>
    <property type="match status" value="1"/>
</dbReference>
<dbReference type="OrthoDB" id="8773442at2"/>
<dbReference type="AlphaFoldDB" id="R2RWW0"/>
<dbReference type="PANTHER" id="PTHR43685">
    <property type="entry name" value="GLYCOSYLTRANSFERASE"/>
    <property type="match status" value="1"/>
</dbReference>
<dbReference type="Proteomes" id="UP000013782">
    <property type="component" value="Unassembled WGS sequence"/>
</dbReference>
<dbReference type="Pfam" id="PF13489">
    <property type="entry name" value="Methyltransf_23"/>
    <property type="match status" value="1"/>
</dbReference>
<name>R2RWW0_9ENTE</name>
<dbReference type="InterPro" id="IPR001173">
    <property type="entry name" value="Glyco_trans_2-like"/>
</dbReference>
<proteinExistence type="predicted"/>
<gene>
    <name evidence="2" type="ORF">UAU_04649</name>
</gene>
<evidence type="ECO:0000313" key="3">
    <source>
        <dbReference type="Proteomes" id="UP000013782"/>
    </source>
</evidence>
<evidence type="ECO:0000259" key="1">
    <source>
        <dbReference type="Pfam" id="PF00535"/>
    </source>
</evidence>
<reference evidence="2 3" key="1">
    <citation type="submission" date="2013-02" db="EMBL/GenBank/DDBJ databases">
        <title>The Genome Sequence of Enterococcus pallens BAA-351.</title>
        <authorList>
            <consortium name="The Broad Institute Genome Sequencing Platform"/>
            <consortium name="The Broad Institute Genome Sequencing Center for Infectious Disease"/>
            <person name="Earl A.M."/>
            <person name="Gilmore M.S."/>
            <person name="Lebreton F."/>
            <person name="Walker B."/>
            <person name="Young S.K."/>
            <person name="Zeng Q."/>
            <person name="Gargeya S."/>
            <person name="Fitzgerald M."/>
            <person name="Haas B."/>
            <person name="Abouelleil A."/>
            <person name="Alvarado L."/>
            <person name="Arachchi H.M."/>
            <person name="Berlin A.M."/>
            <person name="Chapman S.B."/>
            <person name="Dewar J."/>
            <person name="Goldberg J."/>
            <person name="Griggs A."/>
            <person name="Gujja S."/>
            <person name="Hansen M."/>
            <person name="Howarth C."/>
            <person name="Imamovic A."/>
            <person name="Larimer J."/>
            <person name="McCowan C."/>
            <person name="Murphy C."/>
            <person name="Neiman D."/>
            <person name="Pearson M."/>
            <person name="Priest M."/>
            <person name="Roberts A."/>
            <person name="Saif S."/>
            <person name="Shea T."/>
            <person name="Sisk P."/>
            <person name="Sykes S."/>
            <person name="Wortman J."/>
            <person name="Nusbaum C."/>
            <person name="Birren B."/>
        </authorList>
    </citation>
    <scope>NUCLEOTIDE SEQUENCE [LARGE SCALE GENOMIC DNA]</scope>
    <source>
        <strain evidence="2 3">ATCC BAA-351</strain>
    </source>
</reference>
<organism evidence="2 3">
    <name type="scientific">Enterococcus pallens ATCC BAA-351</name>
    <dbReference type="NCBI Taxonomy" id="1158607"/>
    <lineage>
        <taxon>Bacteria</taxon>
        <taxon>Bacillati</taxon>
        <taxon>Bacillota</taxon>
        <taxon>Bacilli</taxon>
        <taxon>Lactobacillales</taxon>
        <taxon>Enterococcaceae</taxon>
        <taxon>Enterococcus</taxon>
    </lineage>
</organism>
<protein>
    <recommendedName>
        <fullName evidence="1">Glycosyltransferase 2-like domain-containing protein</fullName>
    </recommendedName>
</protein>
<dbReference type="InterPro" id="IPR029063">
    <property type="entry name" value="SAM-dependent_MTases_sf"/>
</dbReference>
<dbReference type="PANTHER" id="PTHR43685:SF2">
    <property type="entry name" value="GLYCOSYLTRANSFERASE 2-LIKE DOMAIN-CONTAINING PROTEIN"/>
    <property type="match status" value="1"/>
</dbReference>
<dbReference type="RefSeq" id="WP_010759585.1">
    <property type="nucleotide sequence ID" value="NZ_ASWD01000003.1"/>
</dbReference>
<dbReference type="CDD" id="cd04184">
    <property type="entry name" value="GT2_RfbC_Mx_like"/>
    <property type="match status" value="1"/>
</dbReference>
<feature type="domain" description="Glycosyltransferase 2-like" evidence="1">
    <location>
        <begin position="568"/>
        <end position="728"/>
    </location>
</feature>
<keyword evidence="3" id="KW-1185">Reference proteome</keyword>
<dbReference type="InterPro" id="IPR050834">
    <property type="entry name" value="Glycosyltransf_2"/>
</dbReference>
<dbReference type="eggNOG" id="COG1215">
    <property type="taxonomic scope" value="Bacteria"/>
</dbReference>
<dbReference type="SUPFAM" id="SSF53335">
    <property type="entry name" value="S-adenosyl-L-methionine-dependent methyltransferases"/>
    <property type="match status" value="1"/>
</dbReference>